<dbReference type="InterPro" id="IPR001810">
    <property type="entry name" value="F-box_dom"/>
</dbReference>
<reference evidence="2 3" key="1">
    <citation type="journal article" date="2010" name="Cell">
        <title>The genome of Naegleria gruberi illuminates early eukaryotic versatility.</title>
        <authorList>
            <person name="Fritz-Laylin L.K."/>
            <person name="Prochnik S.E."/>
            <person name="Ginger M.L."/>
            <person name="Dacks J.B."/>
            <person name="Carpenter M.L."/>
            <person name="Field M.C."/>
            <person name="Kuo A."/>
            <person name="Paredez A."/>
            <person name="Chapman J."/>
            <person name="Pham J."/>
            <person name="Shu S."/>
            <person name="Neupane R."/>
            <person name="Cipriano M."/>
            <person name="Mancuso J."/>
            <person name="Tu H."/>
            <person name="Salamov A."/>
            <person name="Lindquist E."/>
            <person name="Shapiro H."/>
            <person name="Lucas S."/>
            <person name="Grigoriev I.V."/>
            <person name="Cande W.Z."/>
            <person name="Fulton C."/>
            <person name="Rokhsar D.S."/>
            <person name="Dawson S.C."/>
        </authorList>
    </citation>
    <scope>NUCLEOTIDE SEQUENCE [LARGE SCALE GENOMIC DNA]</scope>
    <source>
        <strain evidence="2 3">NEG-M</strain>
    </source>
</reference>
<keyword evidence="3" id="KW-1185">Reference proteome</keyword>
<dbReference type="AlphaFoldDB" id="D2VJY3"/>
<sequence length="726" mass="83795">MKRNRQQSGDDDYENSLFEMINMMTNNGKSRINNDFLLFSEGFKQENNQTFEELKSKILKTGATIMEHPEAFLKVLIHTKLVRSISSNTEKTLNSLLKLGEVKSEEEWKEILTPHELKLLKSHSPKPPLFEMLNPTVILVCTEAEARIGIPLFRIILKLSEGSMNGIVIRPSDLDSYFENSEELLYNLNKQLINPVMNFRDYILLSDNQQEKEEMTRYLLENGASKVIQNLMNPHEVIEDFGQCAVVVSDSILSAEQGKIYFEMKLVGKTEFYLYSELVASVNEFKHLKPLDINRLKHHCISSELLIEARTKSRHMLNMDYENTLLNMSINSEQQLSNMFPNEVFFNALKFLPVQDILNNFSLVNKLARNMCFQDHLWKDICIAYASNYEFLSPFRNEQVLAKTNMPHYIIFRNIINPIIIDYKVVLEHIYSKTKEGESKASFDLIKFNSVLTTALFFEQTTCQDDTVAIGSTKLFGNFDFPSSLHQHPICQRSLILQLNINDLKEKGVGILSIENSPVKHLLPESGILYFFDNGIILHYDGSLSELTRVNNPKKTVCAKVQFYEALFIPKLSEILFSDPFLLRHLLLPSCEGFEYETLRLDEVFSQLIHPKFSNEGARLFGAYSCFSEAQWYRAADEDEDRFIDMDSYVEVGSIISPLYQFPSKNGLYGFGLIVQDGNQTVWKNVENMPNIRTLQPSYFGNFGREIPSKFKKDFKYLTEQFKTAN</sequence>
<evidence type="ECO:0000313" key="3">
    <source>
        <dbReference type="Proteomes" id="UP000006671"/>
    </source>
</evidence>
<dbReference type="InParanoid" id="D2VJY3"/>
<dbReference type="VEuPathDB" id="AmoebaDB:NAEGRDRAFT_58435"/>
<evidence type="ECO:0000259" key="1">
    <source>
        <dbReference type="PROSITE" id="PS50181"/>
    </source>
</evidence>
<dbReference type="GeneID" id="8852859"/>
<dbReference type="Proteomes" id="UP000006671">
    <property type="component" value="Unassembled WGS sequence"/>
</dbReference>
<name>D2VJY3_NAEGR</name>
<dbReference type="KEGG" id="ngr:NAEGRDRAFT_58435"/>
<feature type="domain" description="F-box" evidence="1">
    <location>
        <begin position="334"/>
        <end position="381"/>
    </location>
</feature>
<dbReference type="Gene3D" id="1.20.1280.50">
    <property type="match status" value="1"/>
</dbReference>
<gene>
    <name evidence="2" type="ORF">NAEGRDRAFT_58435</name>
</gene>
<organism evidence="3">
    <name type="scientific">Naegleria gruberi</name>
    <name type="common">Amoeba</name>
    <dbReference type="NCBI Taxonomy" id="5762"/>
    <lineage>
        <taxon>Eukaryota</taxon>
        <taxon>Discoba</taxon>
        <taxon>Heterolobosea</taxon>
        <taxon>Tetramitia</taxon>
        <taxon>Eutetramitia</taxon>
        <taxon>Vahlkampfiidae</taxon>
        <taxon>Naegleria</taxon>
    </lineage>
</organism>
<evidence type="ECO:0000313" key="2">
    <source>
        <dbReference type="EMBL" id="EFC42849.1"/>
    </source>
</evidence>
<accession>D2VJY3</accession>
<dbReference type="PROSITE" id="PS50181">
    <property type="entry name" value="FBOX"/>
    <property type="match status" value="1"/>
</dbReference>
<dbReference type="SUPFAM" id="SSF81383">
    <property type="entry name" value="F-box domain"/>
    <property type="match status" value="1"/>
</dbReference>
<dbReference type="InterPro" id="IPR036047">
    <property type="entry name" value="F-box-like_dom_sf"/>
</dbReference>
<proteinExistence type="predicted"/>
<protein>
    <recommendedName>
        <fullName evidence="1">F-box domain-containing protein</fullName>
    </recommendedName>
</protein>
<dbReference type="EMBL" id="GG738877">
    <property type="protein sequence ID" value="EFC42849.1"/>
    <property type="molecule type" value="Genomic_DNA"/>
</dbReference>
<dbReference type="RefSeq" id="XP_002675593.1">
    <property type="nucleotide sequence ID" value="XM_002675547.1"/>
</dbReference>
<dbReference type="OrthoDB" id="44061at2759"/>